<name>A0ABN9FJU3_9NEOB</name>
<comment type="caution">
    <text evidence="1">The sequence shown here is derived from an EMBL/GenBank/DDBJ whole genome shotgun (WGS) entry which is preliminary data.</text>
</comment>
<organism evidence="1 2">
    <name type="scientific">Staurois parvus</name>
    <dbReference type="NCBI Taxonomy" id="386267"/>
    <lineage>
        <taxon>Eukaryota</taxon>
        <taxon>Metazoa</taxon>
        <taxon>Chordata</taxon>
        <taxon>Craniata</taxon>
        <taxon>Vertebrata</taxon>
        <taxon>Euteleostomi</taxon>
        <taxon>Amphibia</taxon>
        <taxon>Batrachia</taxon>
        <taxon>Anura</taxon>
        <taxon>Neobatrachia</taxon>
        <taxon>Ranoidea</taxon>
        <taxon>Ranidae</taxon>
        <taxon>Staurois</taxon>
    </lineage>
</organism>
<keyword evidence="2" id="KW-1185">Reference proteome</keyword>
<proteinExistence type="predicted"/>
<protein>
    <submittedName>
        <fullName evidence="1">Uncharacterized protein</fullName>
    </submittedName>
</protein>
<reference evidence="1" key="1">
    <citation type="submission" date="2023-05" db="EMBL/GenBank/DDBJ databases">
        <authorList>
            <person name="Stuckert A."/>
        </authorList>
    </citation>
    <scope>NUCLEOTIDE SEQUENCE</scope>
</reference>
<dbReference type="EMBL" id="CATNWA010017009">
    <property type="protein sequence ID" value="CAI9597284.1"/>
    <property type="molecule type" value="Genomic_DNA"/>
</dbReference>
<dbReference type="Proteomes" id="UP001162483">
    <property type="component" value="Unassembled WGS sequence"/>
</dbReference>
<evidence type="ECO:0000313" key="1">
    <source>
        <dbReference type="EMBL" id="CAI9597284.1"/>
    </source>
</evidence>
<evidence type="ECO:0000313" key="2">
    <source>
        <dbReference type="Proteomes" id="UP001162483"/>
    </source>
</evidence>
<sequence length="59" mass="6575">MGPLCLAQTQKSLLKRYQRHLMGPPTDPGSPSSSARVSKWSVRPHCLCLYGILHLCLLK</sequence>
<accession>A0ABN9FJU3</accession>
<gene>
    <name evidence="1" type="ORF">SPARVUS_LOCUS12229667</name>
</gene>